<proteinExistence type="predicted"/>
<dbReference type="InterPro" id="IPR038071">
    <property type="entry name" value="UROD/MetE-like_sf"/>
</dbReference>
<evidence type="ECO:0000259" key="1">
    <source>
        <dbReference type="Pfam" id="PF01208"/>
    </source>
</evidence>
<dbReference type="Gene3D" id="3.20.20.210">
    <property type="match status" value="1"/>
</dbReference>
<dbReference type="KEGG" id="byl:A4V09_12030"/>
<keyword evidence="3" id="KW-1185">Reference proteome</keyword>
<gene>
    <name evidence="2" type="ORF">A4V09_12030</name>
</gene>
<protein>
    <recommendedName>
        <fullName evidence="1">Uroporphyrinogen decarboxylase (URO-D) domain-containing protein</fullName>
    </recommendedName>
</protein>
<dbReference type="GO" id="GO:0006779">
    <property type="term" value="P:porphyrin-containing compound biosynthetic process"/>
    <property type="evidence" value="ECO:0007669"/>
    <property type="project" value="InterPro"/>
</dbReference>
<dbReference type="SUPFAM" id="SSF51726">
    <property type="entry name" value="UROD/MetE-like"/>
    <property type="match status" value="1"/>
</dbReference>
<name>A0A1C7IE06_9FIRM</name>
<evidence type="ECO:0000313" key="3">
    <source>
        <dbReference type="Proteomes" id="UP000092574"/>
    </source>
</evidence>
<evidence type="ECO:0000313" key="2">
    <source>
        <dbReference type="EMBL" id="ANU76432.1"/>
    </source>
</evidence>
<dbReference type="PANTHER" id="PTHR47099:SF1">
    <property type="entry name" value="METHYLCOBAMIDE:COM METHYLTRANSFERASE MTBA"/>
    <property type="match status" value="1"/>
</dbReference>
<dbReference type="EMBL" id="CP015405">
    <property type="protein sequence ID" value="ANU76432.1"/>
    <property type="molecule type" value="Genomic_DNA"/>
</dbReference>
<dbReference type="OrthoDB" id="7375127at2"/>
<feature type="domain" description="Uroporphyrinogen decarboxylase (URO-D)" evidence="1">
    <location>
        <begin position="68"/>
        <end position="320"/>
    </location>
</feature>
<organism evidence="2 3">
    <name type="scientific">Blautia pseudococcoides</name>
    <dbReference type="NCBI Taxonomy" id="1796616"/>
    <lineage>
        <taxon>Bacteria</taxon>
        <taxon>Bacillati</taxon>
        <taxon>Bacillota</taxon>
        <taxon>Clostridia</taxon>
        <taxon>Lachnospirales</taxon>
        <taxon>Lachnospiraceae</taxon>
        <taxon>Blautia</taxon>
    </lineage>
</organism>
<dbReference type="Pfam" id="PF01208">
    <property type="entry name" value="URO-D"/>
    <property type="match status" value="1"/>
</dbReference>
<dbReference type="InterPro" id="IPR052024">
    <property type="entry name" value="Methanogen_methyltrans"/>
</dbReference>
<dbReference type="Proteomes" id="UP000092574">
    <property type="component" value="Chromosome"/>
</dbReference>
<accession>A0A1C7IE06</accession>
<dbReference type="PANTHER" id="PTHR47099">
    <property type="entry name" value="METHYLCOBAMIDE:COM METHYLTRANSFERASE MTBA"/>
    <property type="match status" value="1"/>
</dbReference>
<dbReference type="STRING" id="1796616.A4V09_12030"/>
<dbReference type="AlphaFoldDB" id="A0A1C7IE06"/>
<dbReference type="GO" id="GO:0004853">
    <property type="term" value="F:uroporphyrinogen decarboxylase activity"/>
    <property type="evidence" value="ECO:0007669"/>
    <property type="project" value="InterPro"/>
</dbReference>
<dbReference type="RefSeq" id="WP_065542597.1">
    <property type="nucleotide sequence ID" value="NZ_CP015405.2"/>
</dbReference>
<reference evidence="2" key="1">
    <citation type="submission" date="2017-04" db="EMBL/GenBank/DDBJ databases">
        <title>Complete Genome Sequences of Twelve Strains of a Stable Defined Moderately Diverse Mouse Microbiota 2 (sDMDMm2).</title>
        <authorList>
            <person name="Uchimura Y."/>
            <person name="Wyss M."/>
            <person name="Brugiroux S."/>
            <person name="Limenitakis J.P."/>
            <person name="Stecher B."/>
            <person name="McCoy K.D."/>
            <person name="Macpherson A.J."/>
        </authorList>
    </citation>
    <scope>NUCLEOTIDE SEQUENCE</scope>
    <source>
        <strain evidence="2">YL58</strain>
    </source>
</reference>
<dbReference type="InterPro" id="IPR000257">
    <property type="entry name" value="Uroporphyrinogen_deCOase"/>
</dbReference>
<sequence length="321" mass="36912">MDKRTRVLNAMNKKEVDHVPVGFWFHFDGEEAVGDGCVKAHLDYYRETDLDFVKIMCDNFFPYPVPEKLETTKDWYQMKPLEAGHPFIKDQVERAKKIVDNIGAERCVFYNVFAPFSSIRFGAGDELVMEHLKEEPNAVMFALDVIAQTNALLAQLLITEAGCDGIYYCVQGGEFDRFTPEEYKKLITPSDLYVMEHANRYSSNNIIHMCGWAGQPNQLDIWKDYPAKVINWAVFVEDLPLDDGRYCFQGRTSLGGFETHWDEHGQRGILYNGTKEELQEYTRNLILEHGKKGLILGGDCTVDSKIDRERIKWIVEAARSI</sequence>